<name>A0A2T5I7C5_9PROT</name>
<dbReference type="Proteomes" id="UP000244110">
    <property type="component" value="Unassembled WGS sequence"/>
</dbReference>
<gene>
    <name evidence="1" type="ORF">C8R28_104622</name>
</gene>
<evidence type="ECO:0000313" key="1">
    <source>
        <dbReference type="EMBL" id="PTQ79708.1"/>
    </source>
</evidence>
<sequence>MKKQTFTLTVETQLKQAYALGFRYLVTVYKNCPLGEKRTFISYHYKIDEAKRAIQTSPYSAFLDFHDLTMLLKKPEYFFIT</sequence>
<organism evidence="1 2">
    <name type="scientific">Nitrosomonas ureae</name>
    <dbReference type="NCBI Taxonomy" id="44577"/>
    <lineage>
        <taxon>Bacteria</taxon>
        <taxon>Pseudomonadati</taxon>
        <taxon>Pseudomonadota</taxon>
        <taxon>Betaproteobacteria</taxon>
        <taxon>Nitrosomonadales</taxon>
        <taxon>Nitrosomonadaceae</taxon>
        <taxon>Nitrosomonas</taxon>
    </lineage>
</organism>
<dbReference type="AlphaFoldDB" id="A0A2T5I7C5"/>
<accession>A0A2T5I7C5</accession>
<protein>
    <submittedName>
        <fullName evidence="1">Uncharacterized protein</fullName>
    </submittedName>
</protein>
<proteinExistence type="predicted"/>
<evidence type="ECO:0000313" key="2">
    <source>
        <dbReference type="Proteomes" id="UP000244110"/>
    </source>
</evidence>
<comment type="caution">
    <text evidence="1">The sequence shown here is derived from an EMBL/GenBank/DDBJ whole genome shotgun (WGS) entry which is preliminary data.</text>
</comment>
<reference evidence="1 2" key="1">
    <citation type="submission" date="2018-04" db="EMBL/GenBank/DDBJ databases">
        <title>Active sludge and wastewater microbial communities from Klosterneuburg, Austria.</title>
        <authorList>
            <person name="Wagner M."/>
        </authorList>
    </citation>
    <scope>NUCLEOTIDE SEQUENCE [LARGE SCALE GENOMIC DNA]</scope>
    <source>
        <strain evidence="1 2">Nm4</strain>
    </source>
</reference>
<dbReference type="EMBL" id="QAOL01000046">
    <property type="protein sequence ID" value="PTQ79708.1"/>
    <property type="molecule type" value="Genomic_DNA"/>
</dbReference>